<evidence type="ECO:0000256" key="6">
    <source>
        <dbReference type="ARBA" id="ARBA00022960"/>
    </source>
</evidence>
<feature type="transmembrane region" description="Helical" evidence="12">
    <location>
        <begin position="20"/>
        <end position="43"/>
    </location>
</feature>
<evidence type="ECO:0000313" key="16">
    <source>
        <dbReference type="Proteomes" id="UP000198724"/>
    </source>
</evidence>
<keyword evidence="7 12" id="KW-0573">Peptidoglycan synthesis</keyword>
<dbReference type="InterPro" id="IPR018480">
    <property type="entry name" value="PNAcMuramoyl-5peptid_Trfase_CS"/>
</dbReference>
<comment type="function">
    <text evidence="12">Catalyzes the initial step of the lipid cycle reactions in the biosynthesis of the cell wall peptidoglycan: transfers peptidoglycan precursor phospho-MurNAc-pentapeptide from UDP-MurNAc-pentapeptide onto the lipid carrier undecaprenyl phosphate, yielding undecaprenyl-pyrophosphoryl-MurNAc-pentapeptide, known as lipid I.</text>
</comment>
<feature type="transmembrane region" description="Helical" evidence="12">
    <location>
        <begin position="76"/>
        <end position="93"/>
    </location>
</feature>
<dbReference type="PANTHER" id="PTHR22926:SF5">
    <property type="entry name" value="PHOSPHO-N-ACETYLMURAMOYL-PENTAPEPTIDE-TRANSFERASE HOMOLOG"/>
    <property type="match status" value="1"/>
</dbReference>
<comment type="cofactor">
    <cofactor evidence="12 14">
        <name>Mg(2+)</name>
        <dbReference type="ChEBI" id="CHEBI:18420"/>
    </cofactor>
</comment>
<comment type="subcellular location">
    <subcellularLocation>
        <location evidence="12">Cell membrane</location>
        <topology evidence="12">Multi-pass membrane protein</topology>
    </subcellularLocation>
    <subcellularLocation>
        <location evidence="1">Membrane</location>
        <topology evidence="1">Multi-pass membrane protein</topology>
    </subcellularLocation>
</comment>
<dbReference type="OrthoDB" id="9805475at2"/>
<dbReference type="InterPro" id="IPR003524">
    <property type="entry name" value="PNAcMuramoyl-5peptid_Trfase"/>
</dbReference>
<dbReference type="RefSeq" id="WP_092099289.1">
    <property type="nucleotide sequence ID" value="NZ_FOOT01000001.1"/>
</dbReference>
<comment type="pathway">
    <text evidence="12">Cell wall biogenesis; peptidoglycan biosynthesis.</text>
</comment>
<accession>A0A1I2P5Z9</accession>
<keyword evidence="16" id="KW-1185">Reference proteome</keyword>
<comment type="catalytic activity">
    <reaction evidence="12">
        <text>UDP-N-acetyl-alpha-D-muramoyl-L-alanyl-gamma-D-glutamyl-meso-2,6-diaminopimeloyl-D-alanyl-D-alanine + di-trans,octa-cis-undecaprenyl phosphate = di-trans,octa-cis-undecaprenyl diphospho-N-acetyl-alpha-D-muramoyl-L-alanyl-D-glutamyl-meso-2,6-diaminopimeloyl-D-alanyl-D-alanine + UMP</text>
        <dbReference type="Rhea" id="RHEA:28386"/>
        <dbReference type="ChEBI" id="CHEBI:57865"/>
        <dbReference type="ChEBI" id="CHEBI:60392"/>
        <dbReference type="ChEBI" id="CHEBI:61386"/>
        <dbReference type="ChEBI" id="CHEBI:61387"/>
        <dbReference type="EC" id="2.7.8.13"/>
    </reaction>
</comment>
<dbReference type="GO" id="GO:0009252">
    <property type="term" value="P:peptidoglycan biosynthetic process"/>
    <property type="evidence" value="ECO:0007669"/>
    <property type="project" value="UniProtKB-UniRule"/>
</dbReference>
<dbReference type="Proteomes" id="UP000198724">
    <property type="component" value="Unassembled WGS sequence"/>
</dbReference>
<dbReference type="GO" id="GO:0071555">
    <property type="term" value="P:cell wall organization"/>
    <property type="evidence" value="ECO:0007669"/>
    <property type="project" value="UniProtKB-KW"/>
</dbReference>
<gene>
    <name evidence="12" type="primary">mraY</name>
    <name evidence="15" type="ORF">SAMN05421739_101932</name>
</gene>
<feature type="transmembrane region" description="Helical" evidence="12">
    <location>
        <begin position="279"/>
        <end position="296"/>
    </location>
</feature>
<feature type="transmembrane region" description="Helical" evidence="12">
    <location>
        <begin position="99"/>
        <end position="116"/>
    </location>
</feature>
<evidence type="ECO:0000256" key="3">
    <source>
        <dbReference type="ARBA" id="ARBA00022618"/>
    </source>
</evidence>
<dbReference type="STRING" id="1436961.SAMN05421739_101932"/>
<dbReference type="CDD" id="cd06852">
    <property type="entry name" value="GT_MraY"/>
    <property type="match status" value="1"/>
</dbReference>
<dbReference type="GO" id="GO:0051301">
    <property type="term" value="P:cell division"/>
    <property type="evidence" value="ECO:0007669"/>
    <property type="project" value="UniProtKB-KW"/>
</dbReference>
<feature type="transmembrane region" description="Helical" evidence="12">
    <location>
        <begin position="214"/>
        <end position="233"/>
    </location>
</feature>
<keyword evidence="4 12" id="KW-0808">Transferase</keyword>
<evidence type="ECO:0000256" key="14">
    <source>
        <dbReference type="PIRSR" id="PIRSR600715-1"/>
    </source>
</evidence>
<keyword evidence="5 12" id="KW-0812">Transmembrane</keyword>
<evidence type="ECO:0000313" key="15">
    <source>
        <dbReference type="EMBL" id="SFG10973.1"/>
    </source>
</evidence>
<keyword evidence="9 12" id="KW-0472">Membrane</keyword>
<dbReference type="InterPro" id="IPR000715">
    <property type="entry name" value="Glycosyl_transferase_4"/>
</dbReference>
<dbReference type="PROSITE" id="PS01348">
    <property type="entry name" value="MRAY_2"/>
    <property type="match status" value="1"/>
</dbReference>
<dbReference type="UniPathway" id="UPA00219"/>
<keyword evidence="12 14" id="KW-0479">Metal-binding</keyword>
<evidence type="ECO:0000256" key="1">
    <source>
        <dbReference type="ARBA" id="ARBA00004141"/>
    </source>
</evidence>
<evidence type="ECO:0000256" key="7">
    <source>
        <dbReference type="ARBA" id="ARBA00022984"/>
    </source>
</evidence>
<protein>
    <recommendedName>
        <fullName evidence="12 13">Phospho-N-acetylmuramoyl-pentapeptide-transferase</fullName>
        <ecNumber evidence="12 13">2.7.8.13</ecNumber>
    </recommendedName>
    <alternativeName>
        <fullName evidence="12">UDP-MurNAc-pentapeptide phosphotransferase</fullName>
    </alternativeName>
</protein>
<feature type="transmembrane region" description="Helical" evidence="12">
    <location>
        <begin position="240"/>
        <end position="259"/>
    </location>
</feature>
<dbReference type="Pfam" id="PF10555">
    <property type="entry name" value="MraY_sig1"/>
    <property type="match status" value="1"/>
</dbReference>
<reference evidence="16" key="1">
    <citation type="submission" date="2016-10" db="EMBL/GenBank/DDBJ databases">
        <authorList>
            <person name="Varghese N."/>
            <person name="Submissions S."/>
        </authorList>
    </citation>
    <scope>NUCLEOTIDE SEQUENCE [LARGE SCALE GENOMIC DNA]</scope>
    <source>
        <strain evidence="16">LP51</strain>
    </source>
</reference>
<dbReference type="GO" id="GO:0005886">
    <property type="term" value="C:plasma membrane"/>
    <property type="evidence" value="ECO:0007669"/>
    <property type="project" value="UniProtKB-SubCell"/>
</dbReference>
<dbReference type="GO" id="GO:0046872">
    <property type="term" value="F:metal ion binding"/>
    <property type="evidence" value="ECO:0007669"/>
    <property type="project" value="UniProtKB-KW"/>
</dbReference>
<evidence type="ECO:0000256" key="2">
    <source>
        <dbReference type="ARBA" id="ARBA00005583"/>
    </source>
</evidence>
<feature type="transmembrane region" description="Helical" evidence="12">
    <location>
        <begin position="330"/>
        <end position="353"/>
    </location>
</feature>
<evidence type="ECO:0000256" key="10">
    <source>
        <dbReference type="ARBA" id="ARBA00023306"/>
    </source>
</evidence>
<dbReference type="AlphaFoldDB" id="A0A1I2P5Z9"/>
<proteinExistence type="inferred from homology"/>
<feature type="transmembrane region" description="Helical" evidence="12">
    <location>
        <begin position="136"/>
        <end position="153"/>
    </location>
</feature>
<evidence type="ECO:0000256" key="4">
    <source>
        <dbReference type="ARBA" id="ARBA00022679"/>
    </source>
</evidence>
<keyword evidence="8 12" id="KW-1133">Transmembrane helix</keyword>
<dbReference type="GO" id="GO:0008963">
    <property type="term" value="F:phospho-N-acetylmuramoyl-pentapeptide-transferase activity"/>
    <property type="evidence" value="ECO:0007669"/>
    <property type="project" value="UniProtKB-UniRule"/>
</dbReference>
<evidence type="ECO:0000256" key="13">
    <source>
        <dbReference type="NCBIfam" id="TIGR00445"/>
    </source>
</evidence>
<dbReference type="PANTHER" id="PTHR22926">
    <property type="entry name" value="PHOSPHO-N-ACETYLMURAMOYL-PENTAPEPTIDE-TRANSFERASE"/>
    <property type="match status" value="1"/>
</dbReference>
<dbReference type="PROSITE" id="PS01347">
    <property type="entry name" value="MRAY_1"/>
    <property type="match status" value="1"/>
</dbReference>
<organism evidence="15 16">
    <name type="scientific">Pontibacter chinhatensis</name>
    <dbReference type="NCBI Taxonomy" id="1436961"/>
    <lineage>
        <taxon>Bacteria</taxon>
        <taxon>Pseudomonadati</taxon>
        <taxon>Bacteroidota</taxon>
        <taxon>Cytophagia</taxon>
        <taxon>Cytophagales</taxon>
        <taxon>Hymenobacteraceae</taxon>
        <taxon>Pontibacter</taxon>
    </lineage>
</organism>
<feature type="binding site" evidence="14">
    <location>
        <position position="307"/>
    </location>
    <ligand>
        <name>Mg(2+)</name>
        <dbReference type="ChEBI" id="CHEBI:18420"/>
    </ligand>
</feature>
<evidence type="ECO:0000256" key="9">
    <source>
        <dbReference type="ARBA" id="ARBA00023136"/>
    </source>
</evidence>
<name>A0A1I2P5Z9_9BACT</name>
<dbReference type="Pfam" id="PF00953">
    <property type="entry name" value="Glycos_transf_4"/>
    <property type="match status" value="1"/>
</dbReference>
<feature type="transmembrane region" description="Helical" evidence="12">
    <location>
        <begin position="384"/>
        <end position="403"/>
    </location>
</feature>
<keyword evidence="6 12" id="KW-0133">Cell shape</keyword>
<dbReference type="EC" id="2.7.8.13" evidence="12 13"/>
<evidence type="ECO:0000256" key="11">
    <source>
        <dbReference type="ARBA" id="ARBA00023316"/>
    </source>
</evidence>
<dbReference type="NCBIfam" id="TIGR00445">
    <property type="entry name" value="mraY"/>
    <property type="match status" value="1"/>
</dbReference>
<dbReference type="EMBL" id="FOOT01000001">
    <property type="protein sequence ID" value="SFG10973.1"/>
    <property type="molecule type" value="Genomic_DNA"/>
</dbReference>
<sequence>MLYHLFTYLDREFDLFGAGVFQYISFRAGMATLVSLLIAMIFGGRLIKVLQRKQVGESIRDLGLEGQMEKKGTPTMGGLIILLAILVPVLLFARLDNVYVQLMIVSTVWLGLIGFLDDYIKVFKKNKEGLAGRFKILGQVGLGLIVGLTLYFHEDVVVRQYIFADGSTSAVNASRQYTDVHSMITTIPFRKNNELDYCNLFSFAGPLFEGWSCYLYIPFVILVITAVSNGANITDGIDGLAAGTSAIIGLTLAIFAWLSGNTIFADYLDIMFIPNSGELTIFCLAFVGACVGFLWYNTYPAQVFMGDTGSLAIGGIIAVLALIVRKELLIPILCGIFLVENLSVMLQVSYFKYTKKKYGEGRRIFKMSPLHHHYQKLGYHESKIVGRFWIVGIMLAILTLATLKLR</sequence>
<keyword evidence="12" id="KW-1003">Cell membrane</keyword>
<keyword evidence="10 12" id="KW-0131">Cell cycle</keyword>
<comment type="similarity">
    <text evidence="2 12">Belongs to the glycosyltransferase 4 family. MraY subfamily.</text>
</comment>
<evidence type="ECO:0000256" key="8">
    <source>
        <dbReference type="ARBA" id="ARBA00022989"/>
    </source>
</evidence>
<dbReference type="HAMAP" id="MF_00038">
    <property type="entry name" value="MraY"/>
    <property type="match status" value="1"/>
</dbReference>
<keyword evidence="3 12" id="KW-0132">Cell division</keyword>
<dbReference type="GO" id="GO:0008360">
    <property type="term" value="P:regulation of cell shape"/>
    <property type="evidence" value="ECO:0007669"/>
    <property type="project" value="UniProtKB-KW"/>
</dbReference>
<feature type="transmembrane region" description="Helical" evidence="12">
    <location>
        <begin position="303"/>
        <end position="324"/>
    </location>
</feature>
<keyword evidence="12 14" id="KW-0460">Magnesium</keyword>
<dbReference type="GO" id="GO:0051992">
    <property type="term" value="F:UDP-N-acetylmuramoyl-L-alanyl-D-glutamyl-meso-2,6-diaminopimelyl-D-alanyl-D-alanine:undecaprenyl-phosphate transferase activity"/>
    <property type="evidence" value="ECO:0007669"/>
    <property type="project" value="RHEA"/>
</dbReference>
<evidence type="ECO:0000256" key="5">
    <source>
        <dbReference type="ARBA" id="ARBA00022692"/>
    </source>
</evidence>
<keyword evidence="11 12" id="KW-0961">Cell wall biogenesis/degradation</keyword>
<feature type="binding site" evidence="14">
    <location>
        <position position="232"/>
    </location>
    <ligand>
        <name>Mg(2+)</name>
        <dbReference type="ChEBI" id="CHEBI:18420"/>
    </ligand>
</feature>
<evidence type="ECO:0000256" key="12">
    <source>
        <dbReference type="HAMAP-Rule" id="MF_00038"/>
    </source>
</evidence>